<keyword evidence="2" id="KW-1185">Reference proteome</keyword>
<evidence type="ECO:0000313" key="1">
    <source>
        <dbReference type="EMBL" id="APW38775.1"/>
    </source>
</evidence>
<dbReference type="Gene3D" id="1.20.58.320">
    <property type="entry name" value="TPR-like"/>
    <property type="match status" value="1"/>
</dbReference>
<protein>
    <recommendedName>
        <fullName evidence="3">DUF924 domain-containing protein</fullName>
    </recommendedName>
</protein>
<dbReference type="InterPro" id="IPR011990">
    <property type="entry name" value="TPR-like_helical_dom_sf"/>
</dbReference>
<dbReference type="KEGG" id="rhy:RD110_17480"/>
<gene>
    <name evidence="1" type="ORF">RD110_17480</name>
</gene>
<dbReference type="SUPFAM" id="SSF48452">
    <property type="entry name" value="TPR-like"/>
    <property type="match status" value="1"/>
</dbReference>
<dbReference type="Gene3D" id="1.25.40.10">
    <property type="entry name" value="Tetratricopeptide repeat domain"/>
    <property type="match status" value="1"/>
</dbReference>
<dbReference type="Pfam" id="PF06041">
    <property type="entry name" value="DUF924"/>
    <property type="match status" value="1"/>
</dbReference>
<name>A0A1P8JYF8_9BURK</name>
<dbReference type="AlphaFoldDB" id="A0A1P8JYF8"/>
<dbReference type="RefSeq" id="WP_076200661.1">
    <property type="nucleotide sequence ID" value="NZ_CP019236.1"/>
</dbReference>
<dbReference type="STRING" id="1842727.RD110_17480"/>
<evidence type="ECO:0000313" key="2">
    <source>
        <dbReference type="Proteomes" id="UP000186609"/>
    </source>
</evidence>
<sequence>MPQTLETDPSPGVRQILNFWLGDAVATGWPSDPAICRRWWKSSPALDAQIAARFGPRVHQALDDGLPCWEAKPLARLALVLLLDQFTRNVFRGQARAFAGDARAQALSLDALDRGLDATLPLAGRLFLAMPLMHAEGLAMQERSVAYFQALAEQAPPAQHQAVAQSAASAREHRDIVARFGRFPHRNAVLGREDTPEEAAFLRHGPRFGQ</sequence>
<accession>A0A1P8JYF8</accession>
<proteinExistence type="predicted"/>
<dbReference type="OrthoDB" id="7593450at2"/>
<dbReference type="InterPro" id="IPR010323">
    <property type="entry name" value="DUF924"/>
</dbReference>
<dbReference type="Proteomes" id="UP000186609">
    <property type="component" value="Chromosome"/>
</dbReference>
<reference evidence="1 2" key="1">
    <citation type="submission" date="2017-01" db="EMBL/GenBank/DDBJ databases">
        <authorList>
            <person name="Mah S.A."/>
            <person name="Swanson W.J."/>
            <person name="Moy G.W."/>
            <person name="Vacquier V.D."/>
        </authorList>
    </citation>
    <scope>NUCLEOTIDE SEQUENCE [LARGE SCALE GENOMIC DNA]</scope>
    <source>
        <strain evidence="1 2">DCY110</strain>
    </source>
</reference>
<evidence type="ECO:0008006" key="3">
    <source>
        <dbReference type="Google" id="ProtNLM"/>
    </source>
</evidence>
<organism evidence="1 2">
    <name type="scientific">Rhodoferax koreensis</name>
    <dbReference type="NCBI Taxonomy" id="1842727"/>
    <lineage>
        <taxon>Bacteria</taxon>
        <taxon>Pseudomonadati</taxon>
        <taxon>Pseudomonadota</taxon>
        <taxon>Betaproteobacteria</taxon>
        <taxon>Burkholderiales</taxon>
        <taxon>Comamonadaceae</taxon>
        <taxon>Rhodoferax</taxon>
    </lineage>
</organism>
<dbReference type="EMBL" id="CP019236">
    <property type="protein sequence ID" value="APW38775.1"/>
    <property type="molecule type" value="Genomic_DNA"/>
</dbReference>